<feature type="region of interest" description="Disordered" evidence="1">
    <location>
        <begin position="66"/>
        <end position="88"/>
    </location>
</feature>
<evidence type="ECO:0000259" key="2">
    <source>
        <dbReference type="Pfam" id="PF07905"/>
    </source>
</evidence>
<dbReference type="InterPro" id="IPR042070">
    <property type="entry name" value="PucR_C-HTH_sf"/>
</dbReference>
<dbReference type="PANTHER" id="PTHR33744">
    <property type="entry name" value="CARBOHYDRATE DIACID REGULATOR"/>
    <property type="match status" value="1"/>
</dbReference>
<evidence type="ECO:0000313" key="4">
    <source>
        <dbReference type="EMBL" id="MFC1418900.1"/>
    </source>
</evidence>
<accession>A0ABV6VYR2</accession>
<feature type="compositionally biased region" description="Basic and acidic residues" evidence="1">
    <location>
        <begin position="230"/>
        <end position="240"/>
    </location>
</feature>
<feature type="region of interest" description="Disordered" evidence="1">
    <location>
        <begin position="270"/>
        <end position="290"/>
    </location>
</feature>
<dbReference type="InterPro" id="IPR025736">
    <property type="entry name" value="PucR_C-HTH_dom"/>
</dbReference>
<feature type="domain" description="Purine catabolism PurC-like" evidence="2">
    <location>
        <begin position="95"/>
        <end position="154"/>
    </location>
</feature>
<dbReference type="RefSeq" id="WP_380537690.1">
    <property type="nucleotide sequence ID" value="NZ_JBHFAB010000014.1"/>
</dbReference>
<evidence type="ECO:0000259" key="3">
    <source>
        <dbReference type="Pfam" id="PF13556"/>
    </source>
</evidence>
<dbReference type="Proteomes" id="UP001592531">
    <property type="component" value="Unassembled WGS sequence"/>
</dbReference>
<evidence type="ECO:0000256" key="1">
    <source>
        <dbReference type="SAM" id="MobiDB-lite"/>
    </source>
</evidence>
<dbReference type="Pfam" id="PF13556">
    <property type="entry name" value="HTH_30"/>
    <property type="match status" value="1"/>
</dbReference>
<name>A0ABV6VYR2_9ACTN</name>
<feature type="domain" description="PucR C-terminal helix-turn-helix" evidence="3">
    <location>
        <begin position="509"/>
        <end position="566"/>
    </location>
</feature>
<dbReference type="InterPro" id="IPR012914">
    <property type="entry name" value="PucR_dom"/>
</dbReference>
<proteinExistence type="predicted"/>
<dbReference type="InterPro" id="IPR051448">
    <property type="entry name" value="CdaR-like_regulators"/>
</dbReference>
<sequence>MIVGDLLRLEDLPLGLAWGTEELLDRRVTGVTSTDLQDPARYLQPGELVLSGLVWWSPEAEAVGDAAVGGEGAGDEAAGTGTGSAETAGAERVTGAALRFVTSLSSARVAALLAGEGTHGRVPQSLVDACRVHGVPLISIPAGTSFRAVTDRIYLRLWGELNAGTARAGGLPESARQELAAMLESGTPPARILTRAVTVLGLPRCAVRSASGRLIAASDGGSGEAGAEAGAEREAARGDAVEGAEVGAPVEFAAAVPAAAVDDGAVLDGASSASDSADGSGRPDARVPVGTPGGSPFDAWYLVGPAPSSALADLLAPLLLGARALDSSLRAAASALFELLAAPGTADPAAFTHALGTCSLPVGEPLTTVTARIDHASPGWALDALTELLQLAGARFAAGTDDRGEAAAVVAGGVGDLLPLLSDLQRLLGPGQVLRVGVGPTADSQASALRASLAGARYALASADPYADAARTDSLAALLAGIPAPVTASFHERLLGPLLVNDRENTVSLLDTLAAFLEHNCSWARTAKALHVHVNTVHYRARRIEELTGRSLVLLTDQADLRAALLCTPTRR</sequence>
<evidence type="ECO:0000313" key="5">
    <source>
        <dbReference type="Proteomes" id="UP001592531"/>
    </source>
</evidence>
<organism evidence="4 5">
    <name type="scientific">Streptacidiphilus cavernicola</name>
    <dbReference type="NCBI Taxonomy" id="3342716"/>
    <lineage>
        <taxon>Bacteria</taxon>
        <taxon>Bacillati</taxon>
        <taxon>Actinomycetota</taxon>
        <taxon>Actinomycetes</taxon>
        <taxon>Kitasatosporales</taxon>
        <taxon>Streptomycetaceae</taxon>
        <taxon>Streptacidiphilus</taxon>
    </lineage>
</organism>
<protein>
    <submittedName>
        <fullName evidence="4">PucR family transcriptional regulator</fullName>
    </submittedName>
</protein>
<reference evidence="4 5" key="1">
    <citation type="submission" date="2024-09" db="EMBL/GenBank/DDBJ databases">
        <authorList>
            <person name="Lee S.D."/>
        </authorList>
    </citation>
    <scope>NUCLEOTIDE SEQUENCE [LARGE SCALE GENOMIC DNA]</scope>
    <source>
        <strain evidence="4 5">N8-3</strain>
    </source>
</reference>
<feature type="compositionally biased region" description="Low complexity" evidence="1">
    <location>
        <begin position="75"/>
        <end position="88"/>
    </location>
</feature>
<dbReference type="Gene3D" id="1.10.10.2840">
    <property type="entry name" value="PucR C-terminal helix-turn-helix domain"/>
    <property type="match status" value="1"/>
</dbReference>
<dbReference type="EMBL" id="JBHFAB010000014">
    <property type="protein sequence ID" value="MFC1418900.1"/>
    <property type="molecule type" value="Genomic_DNA"/>
</dbReference>
<gene>
    <name evidence="4" type="ORF">ACEZDE_20010</name>
</gene>
<comment type="caution">
    <text evidence="4">The sequence shown here is derived from an EMBL/GenBank/DDBJ whole genome shotgun (WGS) entry which is preliminary data.</text>
</comment>
<dbReference type="Pfam" id="PF07905">
    <property type="entry name" value="PucR"/>
    <property type="match status" value="1"/>
</dbReference>
<feature type="compositionally biased region" description="Low complexity" evidence="1">
    <location>
        <begin position="270"/>
        <end position="280"/>
    </location>
</feature>
<keyword evidence="5" id="KW-1185">Reference proteome</keyword>
<feature type="region of interest" description="Disordered" evidence="1">
    <location>
        <begin position="217"/>
        <end position="242"/>
    </location>
</feature>
<dbReference type="PANTHER" id="PTHR33744:SF1">
    <property type="entry name" value="DNA-BINDING TRANSCRIPTIONAL ACTIVATOR ADER"/>
    <property type="match status" value="1"/>
</dbReference>